<sequence>MFSALIRRKPAFEQDGGREISFESTTVSLSTAVPRPVERRRDERFAAQLRVAKLTGKSGDQQLVKVKNLSAGGLMALVPNGAQIGDYFDVELSSEKIPATVVWTRDDLIGLKFEQSLDLGELLAGRKPRHGFRPRPPRLEIACKASVRVGKLYYSVDVHDISLEGMKVEPIEEYCVGKKVIVVVESLRPIKGEVRWYSDRRAGIVFDAPLEFQELTEWVGKRLELASLKASYNKG</sequence>
<name>A0ABP7KYS3_9SPHN</name>
<evidence type="ECO:0000313" key="2">
    <source>
        <dbReference type="EMBL" id="GAA3890360.1"/>
    </source>
</evidence>
<dbReference type="Pfam" id="PF07238">
    <property type="entry name" value="PilZ"/>
    <property type="match status" value="2"/>
</dbReference>
<reference evidence="3" key="1">
    <citation type="journal article" date="2019" name="Int. J. Syst. Evol. Microbiol.">
        <title>The Global Catalogue of Microorganisms (GCM) 10K type strain sequencing project: providing services to taxonomists for standard genome sequencing and annotation.</title>
        <authorList>
            <consortium name="The Broad Institute Genomics Platform"/>
            <consortium name="The Broad Institute Genome Sequencing Center for Infectious Disease"/>
            <person name="Wu L."/>
            <person name="Ma J."/>
        </authorList>
    </citation>
    <scope>NUCLEOTIDE SEQUENCE [LARGE SCALE GENOMIC DNA]</scope>
    <source>
        <strain evidence="3">JCM 17543</strain>
    </source>
</reference>
<evidence type="ECO:0000313" key="3">
    <source>
        <dbReference type="Proteomes" id="UP001500827"/>
    </source>
</evidence>
<protein>
    <recommendedName>
        <fullName evidence="1">PilZ domain-containing protein</fullName>
    </recommendedName>
</protein>
<evidence type="ECO:0000259" key="1">
    <source>
        <dbReference type="Pfam" id="PF07238"/>
    </source>
</evidence>
<gene>
    <name evidence="2" type="ORF">GCM10022276_06800</name>
</gene>
<dbReference type="Proteomes" id="UP001500827">
    <property type="component" value="Unassembled WGS sequence"/>
</dbReference>
<keyword evidence="3" id="KW-1185">Reference proteome</keyword>
<proteinExistence type="predicted"/>
<feature type="domain" description="PilZ" evidence="1">
    <location>
        <begin position="136"/>
        <end position="211"/>
    </location>
</feature>
<dbReference type="InterPro" id="IPR009875">
    <property type="entry name" value="PilZ_domain"/>
</dbReference>
<dbReference type="EMBL" id="BAABBM010000001">
    <property type="protein sequence ID" value="GAA3890360.1"/>
    <property type="molecule type" value="Genomic_DNA"/>
</dbReference>
<dbReference type="SUPFAM" id="SSF141371">
    <property type="entry name" value="PilZ domain-like"/>
    <property type="match status" value="2"/>
</dbReference>
<accession>A0ABP7KYS3</accession>
<dbReference type="Gene3D" id="2.40.10.220">
    <property type="entry name" value="predicted glycosyltransferase like domains"/>
    <property type="match status" value="1"/>
</dbReference>
<organism evidence="2 3">
    <name type="scientific">Sphingomonas limnosediminicola</name>
    <dbReference type="NCBI Taxonomy" id="940133"/>
    <lineage>
        <taxon>Bacteria</taxon>
        <taxon>Pseudomonadati</taxon>
        <taxon>Pseudomonadota</taxon>
        <taxon>Alphaproteobacteria</taxon>
        <taxon>Sphingomonadales</taxon>
        <taxon>Sphingomonadaceae</taxon>
        <taxon>Sphingomonas</taxon>
    </lineage>
</organism>
<dbReference type="RefSeq" id="WP_344698283.1">
    <property type="nucleotide sequence ID" value="NZ_BAABBM010000001.1"/>
</dbReference>
<feature type="domain" description="PilZ" evidence="1">
    <location>
        <begin position="38"/>
        <end position="119"/>
    </location>
</feature>
<comment type="caution">
    <text evidence="2">The sequence shown here is derived from an EMBL/GenBank/DDBJ whole genome shotgun (WGS) entry which is preliminary data.</text>
</comment>